<dbReference type="PROSITE" id="PS50883">
    <property type="entry name" value="EAL"/>
    <property type="match status" value="1"/>
</dbReference>
<dbReference type="RefSeq" id="WP_055454565.1">
    <property type="nucleotide sequence ID" value="NZ_CYHE01000002.1"/>
</dbReference>
<accession>A0A0K6HQA1</accession>
<dbReference type="CDD" id="cd01949">
    <property type="entry name" value="GGDEF"/>
    <property type="match status" value="1"/>
</dbReference>
<gene>
    <name evidence="3" type="ORF">Ga0061067_102294</name>
</gene>
<dbReference type="PANTHER" id="PTHR44757:SF2">
    <property type="entry name" value="BIOFILM ARCHITECTURE MAINTENANCE PROTEIN MBAA"/>
    <property type="match status" value="1"/>
</dbReference>
<evidence type="ECO:0000313" key="4">
    <source>
        <dbReference type="Proteomes" id="UP000183900"/>
    </source>
</evidence>
<dbReference type="SMART" id="SM00267">
    <property type="entry name" value="GGDEF"/>
    <property type="match status" value="1"/>
</dbReference>
<dbReference type="CDD" id="cd01948">
    <property type="entry name" value="EAL"/>
    <property type="match status" value="1"/>
</dbReference>
<dbReference type="Gene3D" id="3.20.20.450">
    <property type="entry name" value="EAL domain"/>
    <property type="match status" value="1"/>
</dbReference>
<reference evidence="4" key="1">
    <citation type="submission" date="2015-08" db="EMBL/GenBank/DDBJ databases">
        <authorList>
            <person name="Varghese N."/>
        </authorList>
    </citation>
    <scope>NUCLEOTIDE SEQUENCE [LARGE SCALE GENOMIC DNA]</scope>
    <source>
        <strain evidence="4">DSM 23407</strain>
    </source>
</reference>
<dbReference type="Pfam" id="PF00563">
    <property type="entry name" value="EAL"/>
    <property type="match status" value="1"/>
</dbReference>
<feature type="domain" description="EAL" evidence="1">
    <location>
        <begin position="482"/>
        <end position="734"/>
    </location>
</feature>
<dbReference type="InterPro" id="IPR029787">
    <property type="entry name" value="Nucleotide_cyclase"/>
</dbReference>
<organism evidence="3 4">
    <name type="scientific">Pannonibacter indicus</name>
    <dbReference type="NCBI Taxonomy" id="466044"/>
    <lineage>
        <taxon>Bacteria</taxon>
        <taxon>Pseudomonadati</taxon>
        <taxon>Pseudomonadota</taxon>
        <taxon>Alphaproteobacteria</taxon>
        <taxon>Hyphomicrobiales</taxon>
        <taxon>Stappiaceae</taxon>
        <taxon>Pannonibacter</taxon>
    </lineage>
</organism>
<dbReference type="AlphaFoldDB" id="A0A0K6HQA1"/>
<dbReference type="PROSITE" id="PS50887">
    <property type="entry name" value="GGDEF"/>
    <property type="match status" value="1"/>
</dbReference>
<dbReference type="Pfam" id="PF00990">
    <property type="entry name" value="GGDEF"/>
    <property type="match status" value="1"/>
</dbReference>
<dbReference type="InterPro" id="IPR001633">
    <property type="entry name" value="EAL_dom"/>
</dbReference>
<dbReference type="SUPFAM" id="SSF55785">
    <property type="entry name" value="PYP-like sensor domain (PAS domain)"/>
    <property type="match status" value="1"/>
</dbReference>
<proteinExistence type="predicted"/>
<dbReference type="NCBIfam" id="TIGR00254">
    <property type="entry name" value="GGDEF"/>
    <property type="match status" value="1"/>
</dbReference>
<name>A0A0K6HQA1_9HYPH</name>
<dbReference type="InterPro" id="IPR052155">
    <property type="entry name" value="Biofilm_reg_signaling"/>
</dbReference>
<dbReference type="InterPro" id="IPR035919">
    <property type="entry name" value="EAL_sf"/>
</dbReference>
<keyword evidence="4" id="KW-1185">Reference proteome</keyword>
<dbReference type="SUPFAM" id="SSF55073">
    <property type="entry name" value="Nucleotide cyclase"/>
    <property type="match status" value="1"/>
</dbReference>
<sequence length="734" mass="78354">MTEETSISPQTHADVRPLTELDLACAAGTLLHSVRHPAALLTARGRFLLANQALLEELACSSALLTGRPLEAVINEPALRRLKPLIEMAARGKPAMAEGMFAFDEGRGAPMRLTCTPLRTAAAPRQTQLLFLEFRELAFAGPAERRMRIAQQAAHLLAGRVLMLGRNGRVADVLPVDDHDPQLATLQDMDEGALTGMHLAELAGHELFRRTLEPAFAAALEGECTHVTLPSGQVTGALAQLCQRKAGMSGGAEMLKDLVLTFAPSRDWVGRADGVMVLLGTAAGAGAGREPEARTRELERLAMEDPLTGLANRRAFQQALEDELTRVRAGASAGITVLVVDLDQFKIINDRAGHMAGDAMLERIAAQLRQIAGETALVARLGGDEFAIIRFSADEDGAHGFAGTIAASLAQLNFPWDGAVYRTGGSIGFAVLDRQFARTLNASAADVLRWADQACISSKALGGGKVLQFRFDEHLLASYKASRSNLERIEQALAADRLQLFSQPVCCTATGRTVMTELLLRVDDEELGLLEPQGVLSAAARHGLLPQVDRRVVELALARLRRGGRAAAGQFSINLSEQSLGDSDFLSFLDGALAANRGIATRLAFEVSELAVARETAGMMRLAGILKAHGATLILDDFAGNWPRTTHLKGLGLKWLKIDGSMTASLLSDRVQRVQVKGIVLVAASLGARVIAEAVENDDTAVCLAELGVFTAQGFHFGAPQPWTSAADLLKKAA</sequence>
<dbReference type="InterPro" id="IPR035965">
    <property type="entry name" value="PAS-like_dom_sf"/>
</dbReference>
<dbReference type="InterPro" id="IPR000160">
    <property type="entry name" value="GGDEF_dom"/>
</dbReference>
<dbReference type="Gene3D" id="3.30.70.270">
    <property type="match status" value="1"/>
</dbReference>
<dbReference type="SMART" id="SM00052">
    <property type="entry name" value="EAL"/>
    <property type="match status" value="1"/>
</dbReference>
<protein>
    <submittedName>
        <fullName evidence="3">Diguanylate cyclase (GGDEF) domain</fullName>
    </submittedName>
</protein>
<dbReference type="SUPFAM" id="SSF141868">
    <property type="entry name" value="EAL domain-like"/>
    <property type="match status" value="1"/>
</dbReference>
<evidence type="ECO:0000259" key="1">
    <source>
        <dbReference type="PROSITE" id="PS50883"/>
    </source>
</evidence>
<evidence type="ECO:0000259" key="2">
    <source>
        <dbReference type="PROSITE" id="PS50887"/>
    </source>
</evidence>
<dbReference type="PANTHER" id="PTHR44757">
    <property type="entry name" value="DIGUANYLATE CYCLASE DGCP"/>
    <property type="match status" value="1"/>
</dbReference>
<dbReference type="Proteomes" id="UP000183900">
    <property type="component" value="Unassembled WGS sequence"/>
</dbReference>
<dbReference type="EMBL" id="CYHE01000002">
    <property type="protein sequence ID" value="CUA93207.1"/>
    <property type="molecule type" value="Genomic_DNA"/>
</dbReference>
<feature type="domain" description="GGDEF" evidence="2">
    <location>
        <begin position="333"/>
        <end position="471"/>
    </location>
</feature>
<dbReference type="InterPro" id="IPR043128">
    <property type="entry name" value="Rev_trsase/Diguanyl_cyclase"/>
</dbReference>
<evidence type="ECO:0000313" key="3">
    <source>
        <dbReference type="EMBL" id="CUA93207.1"/>
    </source>
</evidence>